<accession>A0A0G4KCJ2</accession>
<evidence type="ECO:0000256" key="1">
    <source>
        <dbReference type="SAM" id="MobiDB-lite"/>
    </source>
</evidence>
<evidence type="ECO:0000313" key="3">
    <source>
        <dbReference type="Proteomes" id="UP000044602"/>
    </source>
</evidence>
<protein>
    <submittedName>
        <fullName evidence="2">Uncharacterized protein</fullName>
    </submittedName>
</protein>
<gene>
    <name evidence="2" type="ORF">BN1708_000245</name>
</gene>
<sequence length="128" mass="14476">MPSQPMAKKVLKMKRKTMPVIWKAVPSWELTPVRMAMVAAWELTPVRMAMVAAWPAAPKSMSLRRPTRSTSQMGGSEARKYSVPLRAARRRDMNGDMPSCFLVNIRSLLDGRKFVLNKLVIHGKIGQR</sequence>
<evidence type="ECO:0000313" key="2">
    <source>
        <dbReference type="EMBL" id="CRJ80428.1"/>
    </source>
</evidence>
<name>A0A0G4KCJ2_VERLO</name>
<feature type="region of interest" description="Disordered" evidence="1">
    <location>
        <begin position="61"/>
        <end position="85"/>
    </location>
</feature>
<dbReference type="Proteomes" id="UP000044602">
    <property type="component" value="Unassembled WGS sequence"/>
</dbReference>
<keyword evidence="3" id="KW-1185">Reference proteome</keyword>
<dbReference type="EMBL" id="CVQH01000001">
    <property type="protein sequence ID" value="CRJ80428.1"/>
    <property type="molecule type" value="Genomic_DNA"/>
</dbReference>
<dbReference type="AlphaFoldDB" id="A0A0G4KCJ2"/>
<proteinExistence type="predicted"/>
<reference evidence="2 3" key="1">
    <citation type="submission" date="2015-05" db="EMBL/GenBank/DDBJ databases">
        <authorList>
            <person name="Wang D.B."/>
            <person name="Wang M."/>
        </authorList>
    </citation>
    <scope>NUCLEOTIDE SEQUENCE [LARGE SCALE GENOMIC DNA]</scope>
    <source>
        <strain evidence="2">VL1</strain>
    </source>
</reference>
<organism evidence="2 3">
    <name type="scientific">Verticillium longisporum</name>
    <name type="common">Verticillium dahliae var. longisporum</name>
    <dbReference type="NCBI Taxonomy" id="100787"/>
    <lineage>
        <taxon>Eukaryota</taxon>
        <taxon>Fungi</taxon>
        <taxon>Dikarya</taxon>
        <taxon>Ascomycota</taxon>
        <taxon>Pezizomycotina</taxon>
        <taxon>Sordariomycetes</taxon>
        <taxon>Hypocreomycetidae</taxon>
        <taxon>Glomerellales</taxon>
        <taxon>Plectosphaerellaceae</taxon>
        <taxon>Verticillium</taxon>
    </lineage>
</organism>